<evidence type="ECO:0000313" key="7">
    <source>
        <dbReference type="EMBL" id="CAC5381972.1"/>
    </source>
</evidence>
<evidence type="ECO:0000256" key="5">
    <source>
        <dbReference type="SAM" id="Coils"/>
    </source>
</evidence>
<feature type="compositionally biased region" description="Polar residues" evidence="6">
    <location>
        <begin position="291"/>
        <end position="300"/>
    </location>
</feature>
<evidence type="ECO:0000256" key="3">
    <source>
        <dbReference type="ARBA" id="ARBA00022553"/>
    </source>
</evidence>
<evidence type="ECO:0000256" key="2">
    <source>
        <dbReference type="ARBA" id="ARBA00022490"/>
    </source>
</evidence>
<accession>A0A6J8BDR9</accession>
<name>A0A6J8BDR9_MYTCO</name>
<keyword evidence="8" id="KW-1185">Reference proteome</keyword>
<evidence type="ECO:0000256" key="6">
    <source>
        <dbReference type="SAM" id="MobiDB-lite"/>
    </source>
</evidence>
<feature type="compositionally biased region" description="Basic and acidic residues" evidence="6">
    <location>
        <begin position="277"/>
        <end position="286"/>
    </location>
</feature>
<reference evidence="7 8" key="1">
    <citation type="submission" date="2020-06" db="EMBL/GenBank/DDBJ databases">
        <authorList>
            <person name="Li R."/>
            <person name="Bekaert M."/>
        </authorList>
    </citation>
    <scope>NUCLEOTIDE SEQUENCE [LARGE SCALE GENOMIC DNA]</scope>
    <source>
        <strain evidence="8">wild</strain>
    </source>
</reference>
<feature type="coiled-coil region" evidence="5">
    <location>
        <begin position="444"/>
        <end position="492"/>
    </location>
</feature>
<evidence type="ECO:0000256" key="1">
    <source>
        <dbReference type="ARBA" id="ARBA00004496"/>
    </source>
</evidence>
<dbReference type="PANTHER" id="PTHR18902">
    <property type="entry name" value="NUCLEAR MITOTIC APPARATUS PROTEIN 1-RELATED"/>
    <property type="match status" value="1"/>
</dbReference>
<dbReference type="PANTHER" id="PTHR18902:SF31">
    <property type="entry name" value="PERICENTRIN_AKAP-450 CENTROSOMAL TARGETING DOMAIN-CONTAINING PROTEIN"/>
    <property type="match status" value="1"/>
</dbReference>
<keyword evidence="4 5" id="KW-0175">Coiled coil</keyword>
<dbReference type="InterPro" id="IPR051841">
    <property type="entry name" value="MT-Golgi_org_protein"/>
</dbReference>
<keyword evidence="2" id="KW-0963">Cytoplasm</keyword>
<proteinExistence type="predicted"/>
<feature type="region of interest" description="Disordered" evidence="6">
    <location>
        <begin position="1396"/>
        <end position="1417"/>
    </location>
</feature>
<feature type="coiled-coil region" evidence="5">
    <location>
        <begin position="803"/>
        <end position="851"/>
    </location>
</feature>
<sequence>MVAGPEGDFSPQSDLDSFDTVVNYDTQFEPPRRGTTLQGSSALTYTYSEANKCRVSHQASRPSIRAQPSCVKTTQIHTKLVCSDGVSAGLLHQHNIIHPDYSLRDIDTSYITRKEKISDTDIRTLFKVSANTAALDKVRTFQRLRMSNPNPSPGPGDVTDGTFETVADALHLQNSVIGDRKIAPAPPEVVAQIIAETERRLKGLSPSITPTPGTEQTVTPTSGLGVDDVQINVNTNENASASSDFTATNELIRVPTQSITMTTEKASWLGSAITKEDKKDKTKLDIDPLSDQGSVSEDTQSVSSAASELEAINQSETDRFLKSLPPYKMININDIVPKEHVQRNYSPPVKETSFRPVKQIFQDSKTTFHDTSEDLYSTELTDSGIGSEVLQDTSSVSMVASTPKRFSNIHVPQVGPLFNKSLREHVVTKNAHQTPDKTVRSEELEAILREKAKLEGQLEMLTEEAQTTLQERAELQAQVSSLQIKLKSVDDNSKKGEVDAMKLELDKFKSSRSILEQSLASAQKFLEEKVMESKGLQEELNLSQESNDKMQSKVREIRDDIRAKEVTIQALKNKIAELYVEVQSVLQSKMETESEMRSARSDLNSLLNTKVWYQQQLQAAHEARSKLQHELTMLQGQAASQGSIIERLKTENAKLRHQMKESQQKALKDKEMLAKHLEAIESDMMEREAAFQDIQRERTMIENTFDAKLQSVDDEKLRIHNLISSNNDLDSRLEKAQADLKKKQNQIFNLENEQIEMMKKLTLSQESLVERDNIVEESHQKLIEVEAQLSSFQKSLSLKDSEILQLKEEKAATEIALKAALEEKSSVDKALENLRSDMGKVEKSFRSMKQDLTNKTSELNQVHSEKNALLVQVEESSKCVQIEKQKAEVSMTENKSHIFEELQNQKSQFVERIGELENSISNLQNVKEENIKEKECLKKELSETHEKLIQTETELTSLKQEIDELKSSGEKIYNEEIVNENEHLKNSFQNLEKLHKKETDHQKQKSEQLETDLKSLQTELTDRQAVFDTNVELLSSKLREVTQEKDKLETELDMAKKKYDISMIEQQDQVTSELQKLARELETTKLEKQKLENQLFEIQRIKAKEIEEFQLHLSALDEQLQLERQEHLEAMASQETNQKLELELEKEKGRVAGLMQTNSSLKQHVSQLEEALARRESSLVDVQTHMEGLVRQWQDGEEDYNKRIQSLEEVLQQEKDGQRDLRKQIGLKITENKKLKRRHDTSKVEKETLQHDLDVATQEKDQLQTVLDQWKQSHMSEQSRLTDLDSENKVLTRELERVKRELTDNLAREPVLQEQIQSLQWQLSQKCKEIEAIQEHISLAEQRQNVEIDDLKKSLQESQSETEAMRAELATARQEKANYQARVTELRTTLKASVQHHKLTKRMNSGGSRNNSEDTKDVGTQVVDNDVLIPPLPFDLDTVEKLIQDTGVKALESKPLDNLQTCLSSLRSQISDNLQTCLSSLRSQISGLQKQMDVHTLSIETSTDSWSVVENQVQELRKVVKTITETANNTMTTTSISAAAVDPDHMTNGVFNI</sequence>
<comment type="subcellular location">
    <subcellularLocation>
        <location evidence="1">Cytoplasm</location>
    </subcellularLocation>
</comment>
<feature type="compositionally biased region" description="Polar residues" evidence="6">
    <location>
        <begin position="206"/>
        <end position="222"/>
    </location>
</feature>
<evidence type="ECO:0000313" key="8">
    <source>
        <dbReference type="Proteomes" id="UP000507470"/>
    </source>
</evidence>
<feature type="coiled-coil region" evidence="5">
    <location>
        <begin position="899"/>
        <end position="1157"/>
    </location>
</feature>
<gene>
    <name evidence="7" type="ORF">MCOR_17851</name>
</gene>
<organism evidence="7 8">
    <name type="scientific">Mytilus coruscus</name>
    <name type="common">Sea mussel</name>
    <dbReference type="NCBI Taxonomy" id="42192"/>
    <lineage>
        <taxon>Eukaryota</taxon>
        <taxon>Metazoa</taxon>
        <taxon>Spiralia</taxon>
        <taxon>Lophotrochozoa</taxon>
        <taxon>Mollusca</taxon>
        <taxon>Bivalvia</taxon>
        <taxon>Autobranchia</taxon>
        <taxon>Pteriomorphia</taxon>
        <taxon>Mytilida</taxon>
        <taxon>Mytiloidea</taxon>
        <taxon>Mytilidae</taxon>
        <taxon>Mytilinae</taxon>
        <taxon>Mytilus</taxon>
    </lineage>
</organism>
<evidence type="ECO:0000256" key="4">
    <source>
        <dbReference type="ARBA" id="ARBA00023054"/>
    </source>
</evidence>
<feature type="coiled-coil region" evidence="5">
    <location>
        <begin position="645"/>
        <end position="760"/>
    </location>
</feature>
<dbReference type="EMBL" id="CACVKT020003176">
    <property type="protein sequence ID" value="CAC5381972.1"/>
    <property type="molecule type" value="Genomic_DNA"/>
</dbReference>
<feature type="coiled-coil region" evidence="5">
    <location>
        <begin position="1341"/>
        <end position="1389"/>
    </location>
</feature>
<dbReference type="Proteomes" id="UP000507470">
    <property type="component" value="Unassembled WGS sequence"/>
</dbReference>
<evidence type="ECO:0008006" key="9">
    <source>
        <dbReference type="Google" id="ProtNLM"/>
    </source>
</evidence>
<feature type="region of interest" description="Disordered" evidence="6">
    <location>
        <begin position="277"/>
        <end position="300"/>
    </location>
</feature>
<feature type="coiled-coil region" evidence="5">
    <location>
        <begin position="1197"/>
        <end position="1308"/>
    </location>
</feature>
<protein>
    <recommendedName>
        <fullName evidence="9">Golgin subfamily A member 3</fullName>
    </recommendedName>
</protein>
<dbReference type="GO" id="GO:0005737">
    <property type="term" value="C:cytoplasm"/>
    <property type="evidence" value="ECO:0007669"/>
    <property type="project" value="UniProtKB-SubCell"/>
</dbReference>
<feature type="coiled-coil region" evidence="5">
    <location>
        <begin position="554"/>
        <end position="609"/>
    </location>
</feature>
<feature type="region of interest" description="Disordered" evidence="6">
    <location>
        <begin position="203"/>
        <end position="225"/>
    </location>
</feature>
<keyword evidence="3" id="KW-0597">Phosphoprotein</keyword>
<dbReference type="OrthoDB" id="2286360at2759"/>